<feature type="transmembrane region" description="Helical" evidence="1">
    <location>
        <begin position="23"/>
        <end position="45"/>
    </location>
</feature>
<dbReference type="Proteomes" id="UP000198618">
    <property type="component" value="Unassembled WGS sequence"/>
</dbReference>
<dbReference type="RefSeq" id="WP_244513294.1">
    <property type="nucleotide sequence ID" value="NZ_FOHE01000001.1"/>
</dbReference>
<dbReference type="Pfam" id="PF04471">
    <property type="entry name" value="Mrr_cat"/>
    <property type="match status" value="1"/>
</dbReference>
<dbReference type="GO" id="GO:0015666">
    <property type="term" value="F:restriction endodeoxyribonuclease activity"/>
    <property type="evidence" value="ECO:0007669"/>
    <property type="project" value="TreeGrafter"/>
</dbReference>
<proteinExistence type="predicted"/>
<dbReference type="InterPro" id="IPR007560">
    <property type="entry name" value="Restrct_endonuc_IV_Mrr"/>
</dbReference>
<dbReference type="SUPFAM" id="SSF52980">
    <property type="entry name" value="Restriction endonuclease-like"/>
    <property type="match status" value="1"/>
</dbReference>
<accession>A0A1H9Y064</accession>
<dbReference type="AlphaFoldDB" id="A0A1H9Y064"/>
<dbReference type="GO" id="GO:0009307">
    <property type="term" value="P:DNA restriction-modification system"/>
    <property type="evidence" value="ECO:0007669"/>
    <property type="project" value="InterPro"/>
</dbReference>
<dbReference type="InterPro" id="IPR052906">
    <property type="entry name" value="Type_IV_Methyl-Rstrct_Enzyme"/>
</dbReference>
<feature type="domain" description="Restriction endonuclease type IV Mrr" evidence="2">
    <location>
        <begin position="58"/>
        <end position="167"/>
    </location>
</feature>
<dbReference type="STRING" id="930131.SAMN05216389_10172"/>
<evidence type="ECO:0000256" key="1">
    <source>
        <dbReference type="SAM" id="Phobius"/>
    </source>
</evidence>
<keyword evidence="1" id="KW-0812">Transmembrane</keyword>
<name>A0A1H9Y064_9BACI</name>
<organism evidence="3 4">
    <name type="scientific">Oceanobacillus limi</name>
    <dbReference type="NCBI Taxonomy" id="930131"/>
    <lineage>
        <taxon>Bacteria</taxon>
        <taxon>Bacillati</taxon>
        <taxon>Bacillota</taxon>
        <taxon>Bacilli</taxon>
        <taxon>Bacillales</taxon>
        <taxon>Bacillaceae</taxon>
        <taxon>Oceanobacillus</taxon>
    </lineage>
</organism>
<evidence type="ECO:0000259" key="2">
    <source>
        <dbReference type="Pfam" id="PF04471"/>
    </source>
</evidence>
<gene>
    <name evidence="3" type="ORF">SAMN05216389_10172</name>
</gene>
<keyword evidence="4" id="KW-1185">Reference proteome</keyword>
<reference evidence="3 4" key="1">
    <citation type="submission" date="2016-10" db="EMBL/GenBank/DDBJ databases">
        <authorList>
            <person name="de Groot N.N."/>
        </authorList>
    </citation>
    <scope>NUCLEOTIDE SEQUENCE [LARGE SCALE GENOMIC DNA]</scope>
    <source>
        <strain evidence="3 4">IBRC-M 10780</strain>
    </source>
</reference>
<dbReference type="PANTHER" id="PTHR30015">
    <property type="entry name" value="MRR RESTRICTION SYSTEM PROTEIN"/>
    <property type="match status" value="1"/>
</dbReference>
<dbReference type="InterPro" id="IPR011335">
    <property type="entry name" value="Restrct_endonuc-II-like"/>
</dbReference>
<sequence length="173" mass="19605">MSFLDSSKMWIDTIWSILTAEPLLTIFLVVFFGGSVLLALIVNMIKQYRLKKSGILEVDKMTGKNFEEYLQVLFKSRGYHVKLTPTTGDYGADLILTSKGEKIVVQAKRYKNNVGIKAVQEVVSARSHFSADKCWVITNSYFTNPAKELAGSNSVELINRDQLLSWMLKMNKQ</sequence>
<dbReference type="EMBL" id="FOHE01000001">
    <property type="protein sequence ID" value="SES61986.1"/>
    <property type="molecule type" value="Genomic_DNA"/>
</dbReference>
<evidence type="ECO:0000313" key="3">
    <source>
        <dbReference type="EMBL" id="SES61986.1"/>
    </source>
</evidence>
<dbReference type="Gene3D" id="3.40.1350.10">
    <property type="match status" value="1"/>
</dbReference>
<dbReference type="PANTHER" id="PTHR30015:SF6">
    <property type="entry name" value="SLL1429 PROTEIN"/>
    <property type="match status" value="1"/>
</dbReference>
<evidence type="ECO:0000313" key="4">
    <source>
        <dbReference type="Proteomes" id="UP000198618"/>
    </source>
</evidence>
<protein>
    <submittedName>
        <fullName evidence="3">Restriction system protein</fullName>
    </submittedName>
</protein>
<dbReference type="InterPro" id="IPR011856">
    <property type="entry name" value="tRNA_endonuc-like_dom_sf"/>
</dbReference>
<keyword evidence="1" id="KW-0472">Membrane</keyword>
<keyword evidence="1" id="KW-1133">Transmembrane helix</keyword>
<dbReference type="GO" id="GO:0003677">
    <property type="term" value="F:DNA binding"/>
    <property type="evidence" value="ECO:0007669"/>
    <property type="project" value="InterPro"/>
</dbReference>